<evidence type="ECO:0000313" key="3">
    <source>
        <dbReference type="Proteomes" id="UP000503129"/>
    </source>
</evidence>
<reference evidence="2 3" key="1">
    <citation type="submission" date="2018-06" db="EMBL/GenBank/DDBJ databases">
        <title>Comparative genomics of Brasilonema spp. strains.</title>
        <authorList>
            <person name="Alvarenga D.O."/>
            <person name="Fiore M.F."/>
            <person name="Varani A.M."/>
        </authorList>
    </citation>
    <scope>NUCLEOTIDE SEQUENCE [LARGE SCALE GENOMIC DNA]</scope>
    <source>
        <strain evidence="2 3">CENA114</strain>
    </source>
</reference>
<sequence length="151" mass="16575">MQQLTWRQLKFVIGVLLAIGITPVLAQNTPQNPPARTYQPGYWQPIARVNPKSPFAVVLVNQTKSALKYNFLDGRADNDLSVGANTQLKNISLPVNIAVYDPSQEAATQDASGLRYETSVTNNVLTVTIMPAQTTGYHVINIAKNGAIYKY</sequence>
<feature type="signal peptide" evidence="1">
    <location>
        <begin position="1"/>
        <end position="26"/>
    </location>
</feature>
<evidence type="ECO:0000256" key="1">
    <source>
        <dbReference type="SAM" id="SignalP"/>
    </source>
</evidence>
<accession>A0A856MKF0</accession>
<dbReference type="Proteomes" id="UP000503129">
    <property type="component" value="Chromosome"/>
</dbReference>
<keyword evidence="3" id="KW-1185">Reference proteome</keyword>
<dbReference type="KEGG" id="bsen:DP114_25525"/>
<dbReference type="RefSeq" id="WP_171977424.1">
    <property type="nucleotide sequence ID" value="NZ_CAWOXK010000001.1"/>
</dbReference>
<organism evidence="2 3">
    <name type="scientific">Brasilonema sennae CENA114</name>
    <dbReference type="NCBI Taxonomy" id="415709"/>
    <lineage>
        <taxon>Bacteria</taxon>
        <taxon>Bacillati</taxon>
        <taxon>Cyanobacteriota</taxon>
        <taxon>Cyanophyceae</taxon>
        <taxon>Nostocales</taxon>
        <taxon>Scytonemataceae</taxon>
        <taxon>Brasilonema</taxon>
        <taxon>Bromeliae group (in: Brasilonema)</taxon>
    </lineage>
</organism>
<gene>
    <name evidence="2" type="ORF">DP114_25525</name>
</gene>
<protein>
    <submittedName>
        <fullName evidence="2">Uncharacterized protein</fullName>
    </submittedName>
</protein>
<proteinExistence type="predicted"/>
<evidence type="ECO:0000313" key="2">
    <source>
        <dbReference type="EMBL" id="QDL10819.1"/>
    </source>
</evidence>
<keyword evidence="1" id="KW-0732">Signal</keyword>
<dbReference type="AlphaFoldDB" id="A0A856MKF0"/>
<dbReference type="EMBL" id="CP030118">
    <property type="protein sequence ID" value="QDL10819.1"/>
    <property type="molecule type" value="Genomic_DNA"/>
</dbReference>
<feature type="chain" id="PRO_5032725330" evidence="1">
    <location>
        <begin position="27"/>
        <end position="151"/>
    </location>
</feature>
<name>A0A856MKF0_9CYAN</name>